<feature type="domain" description="N-acetyltransferase" evidence="3">
    <location>
        <begin position="3"/>
        <end position="154"/>
    </location>
</feature>
<dbReference type="AlphaFoldDB" id="A0A087CE83"/>
<name>A0A087CE83_9BIFI</name>
<dbReference type="Gene3D" id="3.40.630.30">
    <property type="match status" value="1"/>
</dbReference>
<evidence type="ECO:0000256" key="1">
    <source>
        <dbReference type="ARBA" id="ARBA00022679"/>
    </source>
</evidence>
<keyword evidence="2" id="KW-0012">Acyltransferase</keyword>
<dbReference type="CDD" id="cd04301">
    <property type="entry name" value="NAT_SF"/>
    <property type="match status" value="1"/>
</dbReference>
<comment type="caution">
    <text evidence="4">The sequence shown here is derived from an EMBL/GenBank/DDBJ whole genome shotgun (WGS) entry which is preliminary data.</text>
</comment>
<proteinExistence type="predicted"/>
<keyword evidence="1 4" id="KW-0808">Transferase</keyword>
<dbReference type="Proteomes" id="UP000029050">
    <property type="component" value="Unassembled WGS sequence"/>
</dbReference>
<dbReference type="STRING" id="218140.BPSY_1992"/>
<dbReference type="InterPro" id="IPR050832">
    <property type="entry name" value="Bact_Acetyltransf"/>
</dbReference>
<dbReference type="eggNOG" id="COG0456">
    <property type="taxonomic scope" value="Bacteria"/>
</dbReference>
<evidence type="ECO:0000313" key="5">
    <source>
        <dbReference type="Proteomes" id="UP000029050"/>
    </source>
</evidence>
<organism evidence="4 5">
    <name type="scientific">Bifidobacterium psychraerophilum</name>
    <dbReference type="NCBI Taxonomy" id="218140"/>
    <lineage>
        <taxon>Bacteria</taxon>
        <taxon>Bacillati</taxon>
        <taxon>Actinomycetota</taxon>
        <taxon>Actinomycetes</taxon>
        <taxon>Bifidobacteriales</taxon>
        <taxon>Bifidobacteriaceae</taxon>
        <taxon>Bifidobacterium</taxon>
    </lineage>
</organism>
<evidence type="ECO:0000259" key="3">
    <source>
        <dbReference type="PROSITE" id="PS51186"/>
    </source>
</evidence>
<keyword evidence="5" id="KW-1185">Reference proteome</keyword>
<dbReference type="PROSITE" id="PS51186">
    <property type="entry name" value="GNAT"/>
    <property type="match status" value="1"/>
</dbReference>
<gene>
    <name evidence="4" type="ORF">BPSY_1992</name>
</gene>
<dbReference type="GO" id="GO:0016747">
    <property type="term" value="F:acyltransferase activity, transferring groups other than amino-acyl groups"/>
    <property type="evidence" value="ECO:0007669"/>
    <property type="project" value="InterPro"/>
</dbReference>
<sequence>MSVCLRASNSSDLQHLAPIEEQADVLFLELFHPEHWDSAPTGADRLAQGGFIIVAEHQSGRLVGFVHVLEHSGIAHLEQLSVLPDFGRRGIGGRLVGAAEQAAKDRGYHELTLRTYADVPWNAQFYRGLGFNEEEPSTEFHRNLAAVEKRMGLDEFGRRVQMHVILNP</sequence>
<dbReference type="InterPro" id="IPR016181">
    <property type="entry name" value="Acyl_CoA_acyltransferase"/>
</dbReference>
<dbReference type="Pfam" id="PF00583">
    <property type="entry name" value="Acetyltransf_1"/>
    <property type="match status" value="1"/>
</dbReference>
<dbReference type="PANTHER" id="PTHR43877:SF1">
    <property type="entry name" value="ACETYLTRANSFERASE"/>
    <property type="match status" value="1"/>
</dbReference>
<dbReference type="OrthoDB" id="572496at2"/>
<accession>A0A087CE83</accession>
<protein>
    <submittedName>
        <fullName evidence="4">Putative acetyltransferase</fullName>
    </submittedName>
</protein>
<evidence type="ECO:0000256" key="2">
    <source>
        <dbReference type="ARBA" id="ARBA00023315"/>
    </source>
</evidence>
<dbReference type="RefSeq" id="WP_033497355.1">
    <property type="nucleotide sequence ID" value="NZ_JGZI01000010.1"/>
</dbReference>
<evidence type="ECO:0000313" key="4">
    <source>
        <dbReference type="EMBL" id="KFI81583.1"/>
    </source>
</evidence>
<dbReference type="PANTHER" id="PTHR43877">
    <property type="entry name" value="AMINOALKYLPHOSPHONATE N-ACETYLTRANSFERASE-RELATED-RELATED"/>
    <property type="match status" value="1"/>
</dbReference>
<dbReference type="SUPFAM" id="SSF55729">
    <property type="entry name" value="Acyl-CoA N-acyltransferases (Nat)"/>
    <property type="match status" value="1"/>
</dbReference>
<reference evidence="4 5" key="1">
    <citation type="submission" date="2014-03" db="EMBL/GenBank/DDBJ databases">
        <title>Genomics of Bifidobacteria.</title>
        <authorList>
            <person name="Ventura M."/>
            <person name="Milani C."/>
            <person name="Lugli G.A."/>
        </authorList>
    </citation>
    <scope>NUCLEOTIDE SEQUENCE [LARGE SCALE GENOMIC DNA]</scope>
    <source>
        <strain evidence="4 5">LMG 21775</strain>
    </source>
</reference>
<dbReference type="InterPro" id="IPR000182">
    <property type="entry name" value="GNAT_dom"/>
</dbReference>
<dbReference type="EMBL" id="JGZI01000010">
    <property type="protein sequence ID" value="KFI81583.1"/>
    <property type="molecule type" value="Genomic_DNA"/>
</dbReference>